<proteinExistence type="inferred from homology"/>
<protein>
    <recommendedName>
        <fullName evidence="10">High-affinity iron transporter</fullName>
    </recommendedName>
</protein>
<keyword evidence="9" id="KW-1185">Reference proteome</keyword>
<evidence type="ECO:0000256" key="5">
    <source>
        <dbReference type="ARBA" id="ARBA00023136"/>
    </source>
</evidence>
<accession>A0A1Z5KNF2</accession>
<dbReference type="Pfam" id="PF03239">
    <property type="entry name" value="FTR1"/>
    <property type="match status" value="1"/>
</dbReference>
<evidence type="ECO:0000256" key="6">
    <source>
        <dbReference type="SAM" id="MobiDB-lite"/>
    </source>
</evidence>
<dbReference type="GO" id="GO:0015093">
    <property type="term" value="F:ferrous iron transmembrane transporter activity"/>
    <property type="evidence" value="ECO:0007669"/>
    <property type="project" value="TreeGrafter"/>
</dbReference>
<evidence type="ECO:0008006" key="10">
    <source>
        <dbReference type="Google" id="ProtNLM"/>
    </source>
</evidence>
<dbReference type="InterPro" id="IPR004923">
    <property type="entry name" value="FTR1/Fip1/EfeU"/>
</dbReference>
<dbReference type="InParanoid" id="A0A1Z5KNF2"/>
<reference evidence="8 9" key="1">
    <citation type="journal article" date="2015" name="Plant Cell">
        <title>Oil accumulation by the oleaginous diatom Fistulifera solaris as revealed by the genome and transcriptome.</title>
        <authorList>
            <person name="Tanaka T."/>
            <person name="Maeda Y."/>
            <person name="Veluchamy A."/>
            <person name="Tanaka M."/>
            <person name="Abida H."/>
            <person name="Marechal E."/>
            <person name="Bowler C."/>
            <person name="Muto M."/>
            <person name="Sunaga Y."/>
            <person name="Tanaka M."/>
            <person name="Yoshino T."/>
            <person name="Taniguchi T."/>
            <person name="Fukuda Y."/>
            <person name="Nemoto M."/>
            <person name="Matsumoto M."/>
            <person name="Wong P.S."/>
            <person name="Aburatani S."/>
            <person name="Fujibuchi W."/>
        </authorList>
    </citation>
    <scope>NUCLEOTIDE SEQUENCE [LARGE SCALE GENOMIC DNA]</scope>
    <source>
        <strain evidence="8 9">JPCC DA0580</strain>
    </source>
</reference>
<comment type="similarity">
    <text evidence="2">Belongs to the oxidase-dependent Fe transporter (OFeT) (TC 9.A.10.1) family.</text>
</comment>
<name>A0A1Z5KNF2_FISSO</name>
<keyword evidence="4 7" id="KW-1133">Transmembrane helix</keyword>
<evidence type="ECO:0000313" key="8">
    <source>
        <dbReference type="EMBL" id="GAX27860.1"/>
    </source>
</evidence>
<dbReference type="Proteomes" id="UP000198406">
    <property type="component" value="Unassembled WGS sequence"/>
</dbReference>
<organism evidence="8 9">
    <name type="scientific">Fistulifera solaris</name>
    <name type="common">Oleaginous diatom</name>
    <dbReference type="NCBI Taxonomy" id="1519565"/>
    <lineage>
        <taxon>Eukaryota</taxon>
        <taxon>Sar</taxon>
        <taxon>Stramenopiles</taxon>
        <taxon>Ochrophyta</taxon>
        <taxon>Bacillariophyta</taxon>
        <taxon>Bacillariophyceae</taxon>
        <taxon>Bacillariophycidae</taxon>
        <taxon>Naviculales</taxon>
        <taxon>Naviculaceae</taxon>
        <taxon>Fistulifera</taxon>
    </lineage>
</organism>
<keyword evidence="5 7" id="KW-0472">Membrane</keyword>
<evidence type="ECO:0000256" key="7">
    <source>
        <dbReference type="SAM" id="Phobius"/>
    </source>
</evidence>
<dbReference type="PANTHER" id="PTHR31632">
    <property type="entry name" value="IRON TRANSPORTER FTH1"/>
    <property type="match status" value="1"/>
</dbReference>
<feature type="transmembrane region" description="Helical" evidence="7">
    <location>
        <begin position="163"/>
        <end position="184"/>
    </location>
</feature>
<dbReference type="EMBL" id="BDSP01000259">
    <property type="protein sequence ID" value="GAX27860.1"/>
    <property type="molecule type" value="Genomic_DNA"/>
</dbReference>
<keyword evidence="3 7" id="KW-0812">Transmembrane</keyword>
<evidence type="ECO:0000256" key="2">
    <source>
        <dbReference type="ARBA" id="ARBA00008333"/>
    </source>
</evidence>
<feature type="transmembrane region" description="Helical" evidence="7">
    <location>
        <begin position="258"/>
        <end position="278"/>
    </location>
</feature>
<comment type="caution">
    <text evidence="8">The sequence shown here is derived from an EMBL/GenBank/DDBJ whole genome shotgun (WGS) entry which is preliminary data.</text>
</comment>
<feature type="region of interest" description="Disordered" evidence="6">
    <location>
        <begin position="298"/>
        <end position="326"/>
    </location>
</feature>
<feature type="transmembrane region" description="Helical" evidence="7">
    <location>
        <begin position="196"/>
        <end position="214"/>
    </location>
</feature>
<evidence type="ECO:0000256" key="3">
    <source>
        <dbReference type="ARBA" id="ARBA00022692"/>
    </source>
</evidence>
<evidence type="ECO:0000256" key="1">
    <source>
        <dbReference type="ARBA" id="ARBA00004141"/>
    </source>
</evidence>
<dbReference type="AlphaFoldDB" id="A0A1Z5KNF2"/>
<sequence length="326" mass="36348">MPNLFDYAMCTIFAREFMEGAIIIGEFRTVIQKSDIPQDANTASKDQMFREVTVSAAIAAFFAVLVVVIVAIPLAVLSKEFDEEVAEWIEGISKVIAALCILQLSLKIPKWMGYYKNKKDGKISQSFDLTMSSIRFNVAWNVWREVAECGVFLLPFFLDGDNLVAIPLSAVIGISVGLAVGFLVYWANQSMKQKHYVCIFVTIVLAFLATGLFVGGCHEFEEILGETREVWAAKNDFWSHKKLPMVILKPFGYSSSRSLLQITTFWCFLGVTAALHCMKLHEMKRLDQELQQLAAENKLNSNSSSSIDCDEPDAKKGAALVKEDVA</sequence>
<dbReference type="PANTHER" id="PTHR31632:SF2">
    <property type="entry name" value="PLASMA MEMBRANE IRON PERMEASE"/>
    <property type="match status" value="1"/>
</dbReference>
<feature type="compositionally biased region" description="Polar residues" evidence="6">
    <location>
        <begin position="298"/>
        <end position="307"/>
    </location>
</feature>
<evidence type="ECO:0000256" key="4">
    <source>
        <dbReference type="ARBA" id="ARBA00022989"/>
    </source>
</evidence>
<gene>
    <name evidence="8" type="ORF">FisN_13Hh032</name>
</gene>
<dbReference type="OrthoDB" id="4364at2759"/>
<evidence type="ECO:0000313" key="9">
    <source>
        <dbReference type="Proteomes" id="UP000198406"/>
    </source>
</evidence>
<comment type="subcellular location">
    <subcellularLocation>
        <location evidence="1">Membrane</location>
        <topology evidence="1">Multi-pass membrane protein</topology>
    </subcellularLocation>
</comment>
<feature type="compositionally biased region" description="Basic and acidic residues" evidence="6">
    <location>
        <begin position="312"/>
        <end position="326"/>
    </location>
</feature>
<dbReference type="GO" id="GO:0033573">
    <property type="term" value="C:high-affinity iron permease complex"/>
    <property type="evidence" value="ECO:0007669"/>
    <property type="project" value="InterPro"/>
</dbReference>
<feature type="transmembrane region" description="Helical" evidence="7">
    <location>
        <begin position="54"/>
        <end position="76"/>
    </location>
</feature>